<evidence type="ECO:0000313" key="3">
    <source>
        <dbReference type="Proteomes" id="UP000326396"/>
    </source>
</evidence>
<dbReference type="AlphaFoldDB" id="A0A5N6NWY0"/>
<gene>
    <name evidence="2" type="ORF">E3N88_15163</name>
</gene>
<dbReference type="Proteomes" id="UP000326396">
    <property type="component" value="Linkage Group LG16"/>
</dbReference>
<keyword evidence="3" id="KW-1185">Reference proteome</keyword>
<dbReference type="EMBL" id="SZYD01000008">
    <property type="protein sequence ID" value="KAD5507460.1"/>
    <property type="molecule type" value="Genomic_DNA"/>
</dbReference>
<reference evidence="2 3" key="1">
    <citation type="submission" date="2019-05" db="EMBL/GenBank/DDBJ databases">
        <title>Mikania micrantha, genome provides insights into the molecular mechanism of rapid growth.</title>
        <authorList>
            <person name="Liu B."/>
        </authorList>
    </citation>
    <scope>NUCLEOTIDE SEQUENCE [LARGE SCALE GENOMIC DNA]</scope>
    <source>
        <strain evidence="2">NLD-2019</strain>
        <tissue evidence="2">Leaf</tissue>
    </source>
</reference>
<name>A0A5N6NWY0_9ASTR</name>
<protein>
    <submittedName>
        <fullName evidence="2">Uncharacterized protein</fullName>
    </submittedName>
</protein>
<comment type="caution">
    <text evidence="2">The sequence shown here is derived from an EMBL/GenBank/DDBJ whole genome shotgun (WGS) entry which is preliminary data.</text>
</comment>
<organism evidence="2 3">
    <name type="scientific">Mikania micrantha</name>
    <name type="common">bitter vine</name>
    <dbReference type="NCBI Taxonomy" id="192012"/>
    <lineage>
        <taxon>Eukaryota</taxon>
        <taxon>Viridiplantae</taxon>
        <taxon>Streptophyta</taxon>
        <taxon>Embryophyta</taxon>
        <taxon>Tracheophyta</taxon>
        <taxon>Spermatophyta</taxon>
        <taxon>Magnoliopsida</taxon>
        <taxon>eudicotyledons</taxon>
        <taxon>Gunneridae</taxon>
        <taxon>Pentapetalae</taxon>
        <taxon>asterids</taxon>
        <taxon>campanulids</taxon>
        <taxon>Asterales</taxon>
        <taxon>Asteraceae</taxon>
        <taxon>Asteroideae</taxon>
        <taxon>Heliantheae alliance</taxon>
        <taxon>Eupatorieae</taxon>
        <taxon>Mikania</taxon>
    </lineage>
</organism>
<sequence>MVLLLWRLIKADTHQTSILSKYQTIQRQTAFGRKELLFGSNIASEGSKASEDSPLHSPKTKTKTSKDNPLTKTVADYFYGTKGADNRQAGLITTKITYRESDTTPYFYSAALNAKDHLKP</sequence>
<evidence type="ECO:0000313" key="2">
    <source>
        <dbReference type="EMBL" id="KAD5507460.1"/>
    </source>
</evidence>
<evidence type="ECO:0000256" key="1">
    <source>
        <dbReference type="SAM" id="MobiDB-lite"/>
    </source>
</evidence>
<feature type="region of interest" description="Disordered" evidence="1">
    <location>
        <begin position="44"/>
        <end position="68"/>
    </location>
</feature>
<proteinExistence type="predicted"/>
<accession>A0A5N6NWY0</accession>